<reference evidence="2" key="1">
    <citation type="submission" date="2018-10" db="EMBL/GenBank/DDBJ databases">
        <authorList>
            <consortium name="NARMS: The National Antimicrobial Resistance Monitoring System"/>
        </authorList>
    </citation>
    <scope>NUCLEOTIDE SEQUENCE [LARGE SCALE GENOMIC DNA]</scope>
    <source>
        <strain evidence="2">CVM N17EC0388</strain>
    </source>
</reference>
<dbReference type="EMBL" id="RNRV01000043">
    <property type="protein sequence ID" value="MHO06433.1"/>
    <property type="molecule type" value="Genomic_DNA"/>
</dbReference>
<gene>
    <name evidence="2" type="ORF">D9F05_19065</name>
</gene>
<feature type="domain" description="Spore protein YkvP/CgeB glycosyl transferase-like" evidence="1">
    <location>
        <begin position="226"/>
        <end position="364"/>
    </location>
</feature>
<dbReference type="InterPro" id="IPR055259">
    <property type="entry name" value="YkvP/CgeB_Glyco_trans-like"/>
</dbReference>
<name>A0A3L0YI10_ECOLX</name>
<accession>A0A3L0YI10</accession>
<protein>
    <submittedName>
        <fullName evidence="2">CgeB family protein</fullName>
    </submittedName>
</protein>
<evidence type="ECO:0000313" key="2">
    <source>
        <dbReference type="EMBL" id="MHO06433.1"/>
    </source>
</evidence>
<proteinExistence type="predicted"/>
<evidence type="ECO:0000259" key="1">
    <source>
        <dbReference type="Pfam" id="PF13524"/>
    </source>
</evidence>
<dbReference type="AlphaFoldDB" id="A0A3L0YI10"/>
<comment type="caution">
    <text evidence="2">The sequence shown here is derived from an EMBL/GenBank/DDBJ whole genome shotgun (WGS) entry which is preliminary data.</text>
</comment>
<organism evidence="2">
    <name type="scientific">Escherichia coli</name>
    <dbReference type="NCBI Taxonomy" id="562"/>
    <lineage>
        <taxon>Bacteria</taxon>
        <taxon>Pseudomonadati</taxon>
        <taxon>Pseudomonadota</taxon>
        <taxon>Gammaproteobacteria</taxon>
        <taxon>Enterobacterales</taxon>
        <taxon>Enterobacteriaceae</taxon>
        <taxon>Escherichia</taxon>
    </lineage>
</organism>
<sequence>MKDQAATVLCFEHATIARDCMDTLQALGFNVIPMTYSPEVFTKLPFLSFDYLFSINFNPFLSQAAEALRKPYIAWVVDTPCYGLYQEAICNPLSFTFVYDLAVASRLKERSQGNVYYLPVAVNEQRLIPAEPGYDHDVSFIANLTPSEYQTHIRPRLAAGQLQILEDLIAQLDAHSACVSLTEQLTQAHMKIVKEVYPLSGLAYLSEQEKLVYLLGREHSYRERVAAIRALEARFERVAVYGNEEWATRTDAYCGYAEHYEMMPRLFQRSRINLNLIRSFVESGLPMRVFDILGAGGFMVTNDKEDLHHLFTPGKDLVIFRDEQDLLEICRYYLSHEEERAAIAAHGQLTVLTHHTYRSRLITLFQTVQSALQATPHLETQAYSNN</sequence>
<dbReference type="Pfam" id="PF13524">
    <property type="entry name" value="Glyco_trans_1_2"/>
    <property type="match status" value="1"/>
</dbReference>